<evidence type="ECO:0000313" key="5">
    <source>
        <dbReference type="EMBL" id="KAF2793388.1"/>
    </source>
</evidence>
<accession>A0A6A6XAI8</accession>
<evidence type="ECO:0000256" key="2">
    <source>
        <dbReference type="ARBA" id="ARBA00022771"/>
    </source>
</evidence>
<feature type="domain" description="3CxxC-type" evidence="4">
    <location>
        <begin position="46"/>
        <end position="147"/>
    </location>
</feature>
<proteinExistence type="predicted"/>
<sequence>MLKEEANISFIYPSLHEDVAAAVSHEIGSTWFHQDGNESSCDNEYSTFVTGNFECNSYACSKSGWSSGKVTIHIMGFPGNGYTAVVFNQRCKSCRQLGIFTLNEQSYVDRVTYRLKKWAGVSSERRIYFRKETPPHRRDLCEGCKRGVCEETKLRMYR</sequence>
<keyword evidence="2" id="KW-0863">Zinc-finger</keyword>
<dbReference type="AlphaFoldDB" id="A0A6A6XAI8"/>
<dbReference type="Pfam" id="PF13695">
    <property type="entry name" value="Zn_ribbon_3CxxC"/>
    <property type="match status" value="1"/>
</dbReference>
<dbReference type="Proteomes" id="UP000799757">
    <property type="component" value="Unassembled WGS sequence"/>
</dbReference>
<evidence type="ECO:0000256" key="1">
    <source>
        <dbReference type="ARBA" id="ARBA00022723"/>
    </source>
</evidence>
<dbReference type="GO" id="GO:0008270">
    <property type="term" value="F:zinc ion binding"/>
    <property type="evidence" value="ECO:0007669"/>
    <property type="project" value="UniProtKB-KW"/>
</dbReference>
<keyword evidence="6" id="KW-1185">Reference proteome</keyword>
<name>A0A6A6XAI8_9PLEO</name>
<organism evidence="5 6">
    <name type="scientific">Melanomma pulvis-pyrius CBS 109.77</name>
    <dbReference type="NCBI Taxonomy" id="1314802"/>
    <lineage>
        <taxon>Eukaryota</taxon>
        <taxon>Fungi</taxon>
        <taxon>Dikarya</taxon>
        <taxon>Ascomycota</taxon>
        <taxon>Pezizomycotina</taxon>
        <taxon>Dothideomycetes</taxon>
        <taxon>Pleosporomycetidae</taxon>
        <taxon>Pleosporales</taxon>
        <taxon>Melanommataceae</taxon>
        <taxon>Melanomma</taxon>
    </lineage>
</organism>
<dbReference type="InterPro" id="IPR027377">
    <property type="entry name" value="ZAR1/RTP1-5-like_Znf-3CxxC"/>
</dbReference>
<keyword evidence="3" id="KW-0862">Zinc</keyword>
<gene>
    <name evidence="5" type="ORF">K505DRAFT_244534</name>
</gene>
<evidence type="ECO:0000259" key="4">
    <source>
        <dbReference type="SMART" id="SM01328"/>
    </source>
</evidence>
<protein>
    <recommendedName>
        <fullName evidence="4">3CxxC-type domain-containing protein</fullName>
    </recommendedName>
</protein>
<dbReference type="SMART" id="SM01328">
    <property type="entry name" value="zf-3CxxC"/>
    <property type="match status" value="1"/>
</dbReference>
<dbReference type="EMBL" id="MU001930">
    <property type="protein sequence ID" value="KAF2793388.1"/>
    <property type="molecule type" value="Genomic_DNA"/>
</dbReference>
<evidence type="ECO:0000256" key="3">
    <source>
        <dbReference type="ARBA" id="ARBA00022833"/>
    </source>
</evidence>
<keyword evidence="1" id="KW-0479">Metal-binding</keyword>
<evidence type="ECO:0000313" key="6">
    <source>
        <dbReference type="Proteomes" id="UP000799757"/>
    </source>
</evidence>
<reference evidence="5" key="1">
    <citation type="journal article" date="2020" name="Stud. Mycol.">
        <title>101 Dothideomycetes genomes: a test case for predicting lifestyles and emergence of pathogens.</title>
        <authorList>
            <person name="Haridas S."/>
            <person name="Albert R."/>
            <person name="Binder M."/>
            <person name="Bloem J."/>
            <person name="Labutti K."/>
            <person name="Salamov A."/>
            <person name="Andreopoulos B."/>
            <person name="Baker S."/>
            <person name="Barry K."/>
            <person name="Bills G."/>
            <person name="Bluhm B."/>
            <person name="Cannon C."/>
            <person name="Castanera R."/>
            <person name="Culley D."/>
            <person name="Daum C."/>
            <person name="Ezra D."/>
            <person name="Gonzalez J."/>
            <person name="Henrissat B."/>
            <person name="Kuo A."/>
            <person name="Liang C."/>
            <person name="Lipzen A."/>
            <person name="Lutzoni F."/>
            <person name="Magnuson J."/>
            <person name="Mondo S."/>
            <person name="Nolan M."/>
            <person name="Ohm R."/>
            <person name="Pangilinan J."/>
            <person name="Park H.-J."/>
            <person name="Ramirez L."/>
            <person name="Alfaro M."/>
            <person name="Sun H."/>
            <person name="Tritt A."/>
            <person name="Yoshinaga Y."/>
            <person name="Zwiers L.-H."/>
            <person name="Turgeon B."/>
            <person name="Goodwin S."/>
            <person name="Spatafora J."/>
            <person name="Crous P."/>
            <person name="Grigoriev I."/>
        </authorList>
    </citation>
    <scope>NUCLEOTIDE SEQUENCE</scope>
    <source>
        <strain evidence="5">CBS 109.77</strain>
    </source>
</reference>
<dbReference type="OrthoDB" id="8121437at2759"/>